<evidence type="ECO:0000259" key="2">
    <source>
        <dbReference type="PROSITE" id="PS00028"/>
    </source>
</evidence>
<dbReference type="PROSITE" id="PS00028">
    <property type="entry name" value="ZINC_FINGER_C2H2_1"/>
    <property type="match status" value="1"/>
</dbReference>
<evidence type="ECO:0000313" key="4">
    <source>
        <dbReference type="Proteomes" id="UP000235786"/>
    </source>
</evidence>
<accession>A0A2J6RTL5</accession>
<reference evidence="3 4" key="1">
    <citation type="submission" date="2016-04" db="EMBL/GenBank/DDBJ databases">
        <title>A degradative enzymes factory behind the ericoid mycorrhizal symbiosis.</title>
        <authorList>
            <consortium name="DOE Joint Genome Institute"/>
            <person name="Martino E."/>
            <person name="Morin E."/>
            <person name="Grelet G."/>
            <person name="Kuo A."/>
            <person name="Kohler A."/>
            <person name="Daghino S."/>
            <person name="Barry K."/>
            <person name="Choi C."/>
            <person name="Cichocki N."/>
            <person name="Clum A."/>
            <person name="Copeland A."/>
            <person name="Hainaut M."/>
            <person name="Haridas S."/>
            <person name="Labutti K."/>
            <person name="Lindquist E."/>
            <person name="Lipzen A."/>
            <person name="Khouja H.-R."/>
            <person name="Murat C."/>
            <person name="Ohm R."/>
            <person name="Olson A."/>
            <person name="Spatafora J."/>
            <person name="Veneault-Fourrey C."/>
            <person name="Henrissat B."/>
            <person name="Grigoriev I."/>
            <person name="Martin F."/>
            <person name="Perotto S."/>
        </authorList>
    </citation>
    <scope>NUCLEOTIDE SEQUENCE [LARGE SCALE GENOMIC DNA]</scope>
    <source>
        <strain evidence="3 4">F</strain>
    </source>
</reference>
<proteinExistence type="predicted"/>
<feature type="region of interest" description="Disordered" evidence="1">
    <location>
        <begin position="177"/>
        <end position="205"/>
    </location>
</feature>
<feature type="region of interest" description="Disordered" evidence="1">
    <location>
        <begin position="31"/>
        <end position="57"/>
    </location>
</feature>
<gene>
    <name evidence="3" type="ORF">L207DRAFT_511623</name>
</gene>
<dbReference type="Proteomes" id="UP000235786">
    <property type="component" value="Unassembled WGS sequence"/>
</dbReference>
<feature type="compositionally biased region" description="Basic and acidic residues" evidence="1">
    <location>
        <begin position="40"/>
        <end position="50"/>
    </location>
</feature>
<feature type="domain" description="C2H2-type" evidence="2">
    <location>
        <begin position="208"/>
        <end position="231"/>
    </location>
</feature>
<protein>
    <recommendedName>
        <fullName evidence="2">C2H2-type domain-containing protein</fullName>
    </recommendedName>
</protein>
<dbReference type="EMBL" id="KZ613944">
    <property type="protein sequence ID" value="PMD41860.1"/>
    <property type="molecule type" value="Genomic_DNA"/>
</dbReference>
<evidence type="ECO:0000256" key="1">
    <source>
        <dbReference type="SAM" id="MobiDB-lite"/>
    </source>
</evidence>
<dbReference type="SMART" id="SM00355">
    <property type="entry name" value="ZnF_C2H2"/>
    <property type="match status" value="5"/>
</dbReference>
<evidence type="ECO:0000313" key="3">
    <source>
        <dbReference type="EMBL" id="PMD41860.1"/>
    </source>
</evidence>
<keyword evidence="4" id="KW-1185">Reference proteome</keyword>
<organism evidence="3 4">
    <name type="scientific">Hyaloscypha variabilis (strain UAMH 11265 / GT02V1 / F)</name>
    <name type="common">Meliniomyces variabilis</name>
    <dbReference type="NCBI Taxonomy" id="1149755"/>
    <lineage>
        <taxon>Eukaryota</taxon>
        <taxon>Fungi</taxon>
        <taxon>Dikarya</taxon>
        <taxon>Ascomycota</taxon>
        <taxon>Pezizomycotina</taxon>
        <taxon>Leotiomycetes</taxon>
        <taxon>Helotiales</taxon>
        <taxon>Hyaloscyphaceae</taxon>
        <taxon>Hyaloscypha</taxon>
        <taxon>Hyaloscypha variabilis</taxon>
    </lineage>
</organism>
<feature type="compositionally biased region" description="Polar residues" evidence="1">
    <location>
        <begin position="194"/>
        <end position="204"/>
    </location>
</feature>
<dbReference type="Gene3D" id="3.30.160.60">
    <property type="entry name" value="Classic Zinc Finger"/>
    <property type="match status" value="1"/>
</dbReference>
<name>A0A2J6RTL5_HYAVF</name>
<dbReference type="OrthoDB" id="3555422at2759"/>
<sequence length="507" mass="57439">MVSALVFFFSSQRIRAPAPEEREFRERPEVTPIDFGAPTPEEREFRERPEVTPFDFDSSNTNQFIHNDLISADPGHQIFDYGALPLATVDSNGTVPPTSSYCSTMETLSQVSGIPTERNLLLLSNLGEPNQDGHGSLHQFSDVEYLKSLPCSVLKELSKNVAKALATAKQVRKELVESTGESNLQVHGKRAARNTASKSSTTSDLLRCEHPGCTTTFRRNKDRLRHFRSKHESNAKTFRCPVVDCPSGFGHVFTRSDKLRDHLRAEKTLNLTNWCCVLPGCSEILGDRAGLIDHLGQHDYGARHSNRKLITDYGFAYDRWNDYLLARYICSIPGCPFGTYNKDHMNAHLSIHHDGPFCPCPIPSCQRVSQDYESAFTHLAREHDYNTRSRFRSEVYRQSLEVYDGIFLCPICHKEMDRARRTEESAGVHCQKHDHQELLRVPEALIKAWNFAFGSITHGPKKLEITGDMILPYIILSYEERKKLHTEADFEQALAKIRAAIEPSKSA</sequence>
<dbReference type="InterPro" id="IPR013087">
    <property type="entry name" value="Znf_C2H2_type"/>
</dbReference>
<dbReference type="STRING" id="1149755.A0A2J6RTL5"/>
<dbReference type="AlphaFoldDB" id="A0A2J6RTL5"/>